<comment type="subcellular location">
    <subcellularLocation>
        <location evidence="2">Chromosome</location>
    </subcellularLocation>
    <subcellularLocation>
        <location evidence="1">Nucleus</location>
    </subcellularLocation>
</comment>
<feature type="domain" description="Synaptonemal complex protein 2 armadillo-repeat-like" evidence="7">
    <location>
        <begin position="170"/>
        <end position="259"/>
    </location>
</feature>
<dbReference type="Proteomes" id="UP001187343">
    <property type="component" value="Unassembled WGS sequence"/>
</dbReference>
<feature type="region of interest" description="Disordered" evidence="6">
    <location>
        <begin position="620"/>
        <end position="644"/>
    </location>
</feature>
<accession>A0AA88PKH7</accession>
<name>A0AA88PKH7_9TELE</name>
<proteinExistence type="inferred from homology"/>
<feature type="region of interest" description="Disordered" evidence="6">
    <location>
        <begin position="909"/>
        <end position="1103"/>
    </location>
</feature>
<comment type="similarity">
    <text evidence="3">Belongs to the SYCP2 family.</text>
</comment>
<dbReference type="GO" id="GO:0000779">
    <property type="term" value="C:condensed chromosome, centromeric region"/>
    <property type="evidence" value="ECO:0007669"/>
    <property type="project" value="TreeGrafter"/>
</dbReference>
<feature type="region of interest" description="Disordered" evidence="6">
    <location>
        <begin position="1"/>
        <end position="81"/>
    </location>
</feature>
<feature type="region of interest" description="Disordered" evidence="6">
    <location>
        <begin position="675"/>
        <end position="707"/>
    </location>
</feature>
<dbReference type="PANTHER" id="PTHR15607">
    <property type="entry name" value="SYNAPTONEMAL COMPLEX PROTEIN-RELATED"/>
    <property type="match status" value="1"/>
</dbReference>
<dbReference type="GO" id="GO:0000800">
    <property type="term" value="C:lateral element"/>
    <property type="evidence" value="ECO:0007669"/>
    <property type="project" value="TreeGrafter"/>
</dbReference>
<dbReference type="EMBL" id="JAUYZG010000016">
    <property type="protein sequence ID" value="KAK2885820.1"/>
    <property type="molecule type" value="Genomic_DNA"/>
</dbReference>
<feature type="region of interest" description="Disordered" evidence="6">
    <location>
        <begin position="1131"/>
        <end position="1169"/>
    </location>
</feature>
<feature type="domain" description="Synaptonemal complex protein 2 Spt16M-like" evidence="8">
    <location>
        <begin position="354"/>
        <end position="468"/>
    </location>
</feature>
<evidence type="ECO:0000256" key="2">
    <source>
        <dbReference type="ARBA" id="ARBA00004286"/>
    </source>
</evidence>
<evidence type="ECO:0000256" key="3">
    <source>
        <dbReference type="ARBA" id="ARBA00007960"/>
    </source>
</evidence>
<evidence type="ECO:0000313" key="10">
    <source>
        <dbReference type="Proteomes" id="UP001187343"/>
    </source>
</evidence>
<evidence type="ECO:0000256" key="1">
    <source>
        <dbReference type="ARBA" id="ARBA00004123"/>
    </source>
</evidence>
<dbReference type="InterPro" id="IPR041322">
    <property type="entry name" value="SYCP2_ARLD"/>
</dbReference>
<dbReference type="Pfam" id="PF18584">
    <property type="entry name" value="SYCP2_SLD"/>
    <property type="match status" value="1"/>
</dbReference>
<dbReference type="InterPro" id="IPR024835">
    <property type="entry name" value="SYCP2-like"/>
</dbReference>
<reference evidence="9" key="1">
    <citation type="submission" date="2023-08" db="EMBL/GenBank/DDBJ databases">
        <title>Chromosome-level Genome Assembly of mud carp (Cirrhinus molitorella).</title>
        <authorList>
            <person name="Liu H."/>
        </authorList>
    </citation>
    <scope>NUCLEOTIDE SEQUENCE</scope>
    <source>
        <strain evidence="9">Prfri</strain>
        <tissue evidence="9">Muscle</tissue>
    </source>
</reference>
<feature type="region of interest" description="Disordered" evidence="6">
    <location>
        <begin position="1228"/>
        <end position="1255"/>
    </location>
</feature>
<feature type="region of interest" description="Disordered" evidence="6">
    <location>
        <begin position="1275"/>
        <end position="1303"/>
    </location>
</feature>
<feature type="region of interest" description="Disordered" evidence="6">
    <location>
        <begin position="771"/>
        <end position="824"/>
    </location>
</feature>
<evidence type="ECO:0000256" key="4">
    <source>
        <dbReference type="ARBA" id="ARBA00022454"/>
    </source>
</evidence>
<feature type="compositionally biased region" description="Polar residues" evidence="6">
    <location>
        <begin position="952"/>
        <end position="970"/>
    </location>
</feature>
<feature type="compositionally biased region" description="Polar residues" evidence="6">
    <location>
        <begin position="923"/>
        <end position="932"/>
    </location>
</feature>
<dbReference type="GO" id="GO:0007143">
    <property type="term" value="P:female meiotic nuclear division"/>
    <property type="evidence" value="ECO:0007669"/>
    <property type="project" value="TreeGrafter"/>
</dbReference>
<feature type="compositionally biased region" description="Polar residues" evidence="6">
    <location>
        <begin position="1147"/>
        <end position="1157"/>
    </location>
</feature>
<sequence>MNADLFFTTVSDGSKESSKPILHGMSRSKPDSEKRPVKIRPPSPKTAPRQTAGRSLSCEPPTKSIIQRRTQSLPSPSERRRLSHRASVRFVDSLGLDLENVKVFKSGEDPFVPEHVLFRLLMNAELASSKRMEISLPYLKPTFSVQPGLHLREDVIVTMWRIMFLLPKMCVYMVQWFEKARKMWVEAGSSRNETLIKLAEDFFDALMVVHESCKEGTNEVTEALLSHIGKLASDAQINIMIQKEAARKLNVILEQIPMELKKKKKILSSEEASSMMNAVASQILRGGDYDLQVSLMEALCRMASTAQRNQLADSWFTMTFVSSAFKKIKDPEFETDCRKFLNMVNGMQGDKRSVYSYPCLEAFLDKHELLMPEDQNLEAFWIDFNLGSQSISFYFCVADKKTQDGQWSTLCIAENEVHSYTVEEESGKKVLRLVLTERLCFDSLEGSRVTIKFSSSLDILRAAKSVYGQGKNRTSVRKTSIVKTPVHVNLSSQDNSQVLVPESQVSPSLRVEGKESSSVRHGIPCQLPTHPTPDANTVPQQMVTPIKMKVSGSSMYISGSVGSKHGSCFSLCVQPAVSKPMVKPALQMMSSSERKKEIELRELMMSKTSSTVSSLRFQCENNQKKAHADNSRSTPAAHNEDQQKIQSVKVKEKKYHKHIPVEKVVQMVQADKEHEEETCDNNIVPDTQPVRKGISFSPGPWSSNSSKKSISVCGSLLTLQKDSSKNCTISDGSFHPPPQRLSPAQCASRTLTQKQLHTQLTQRLEDVLREQQGTDGHAGTSLEPRTGGQEKENMEKSVKSLPARPAQKRRKSSEVQVDTSDHNNMARAADGMVNMISSHHKKTKAASHEPGPQLNITSTNRYLPNKSCCPSSTEKAAAKSSSSTHDRSKKELQLLEDIYAFTEDTPKISVRKKSSDTSRLESAPSNPQTLSKSARKPQLPKAAKTNVKKNLFSDTDTDNMTEISWLNSANRKPKPKVADYSRQPVKPIFPPDETAFKSPYIPLSPPKPVKEQIKPKRKRQKKMAEQEHKRQPSINNKKATGRPRRAAALTRTYRELSDSDNQSSLSESEKAPPPKKKAIGKQAMLEKAVPARATEQGHRREKTSLDIAKLQNEKNVQKKADKSFAKILQDQRNDKGKKMSSPEHLTVQKTSSVQGSARRQKESWAARLSSTFASPPSIEKMRSGEKLATNLRSNATPLSSLSISPIEVDSPPLQPLREIQASSVCKPPGNKAAVNPASHSIKPVSTTSRGCEQNPPAAQVELSPVHSLLTHTQPLEKSTLPSPNIPPDLLEGQSGVMNKPSPTSFERRSVISVTMSQSSHISVSNIALMCTELEKTPASQKGKKGEKPEFKSGPTAIHEHLTLSHSASLSERDEDSEEDKENKAPSPSQLALKMKPRKLFVSADKSFNRSKGPSIKPLVKVQSSSEEEEEDIITENGRRKRSYKKGLNKKTKETTISMEEMETLSSCTRSSCRHANVEADIDLTPPAQQNRCKTMDLYSRQTLKTLQQHMSSVSVQVHQYSTQRLEKVKQVLLSEIANLEQDDIVLRSMEEELTTYWEKQTLAFHTYQEKGSKRLQQLKSTIRTEVCDSLEYEKQIFSVEMSLMKKNMKSVQERFFKEMQEEELTSVRRGLQSLFFPDASRF</sequence>
<feature type="compositionally biased region" description="Low complexity" evidence="6">
    <location>
        <begin position="871"/>
        <end position="883"/>
    </location>
</feature>
<gene>
    <name evidence="9" type="ORF">Q8A67_016657</name>
</gene>
<organism evidence="9 10">
    <name type="scientific">Cirrhinus molitorella</name>
    <name type="common">mud carp</name>
    <dbReference type="NCBI Taxonomy" id="172907"/>
    <lineage>
        <taxon>Eukaryota</taxon>
        <taxon>Metazoa</taxon>
        <taxon>Chordata</taxon>
        <taxon>Craniata</taxon>
        <taxon>Vertebrata</taxon>
        <taxon>Euteleostomi</taxon>
        <taxon>Actinopterygii</taxon>
        <taxon>Neopterygii</taxon>
        <taxon>Teleostei</taxon>
        <taxon>Ostariophysi</taxon>
        <taxon>Cypriniformes</taxon>
        <taxon>Cyprinidae</taxon>
        <taxon>Labeoninae</taxon>
        <taxon>Labeonini</taxon>
        <taxon>Cirrhinus</taxon>
    </lineage>
</organism>
<evidence type="ECO:0008006" key="11">
    <source>
        <dbReference type="Google" id="ProtNLM"/>
    </source>
</evidence>
<dbReference type="Pfam" id="PF18581">
    <property type="entry name" value="SYCP2_ARLD"/>
    <property type="match status" value="1"/>
</dbReference>
<evidence type="ECO:0000259" key="7">
    <source>
        <dbReference type="Pfam" id="PF18581"/>
    </source>
</evidence>
<evidence type="ECO:0000259" key="8">
    <source>
        <dbReference type="Pfam" id="PF18584"/>
    </source>
</evidence>
<dbReference type="GO" id="GO:0007140">
    <property type="term" value="P:male meiotic nuclear division"/>
    <property type="evidence" value="ECO:0007669"/>
    <property type="project" value="TreeGrafter"/>
</dbReference>
<keyword evidence="4" id="KW-0158">Chromosome</keyword>
<feature type="region of interest" description="Disordered" evidence="6">
    <location>
        <begin position="1336"/>
        <end position="1437"/>
    </location>
</feature>
<feature type="compositionally biased region" description="Low complexity" evidence="6">
    <location>
        <begin position="694"/>
        <end position="707"/>
    </location>
</feature>
<evidence type="ECO:0000313" key="9">
    <source>
        <dbReference type="EMBL" id="KAK2885820.1"/>
    </source>
</evidence>
<dbReference type="PANTHER" id="PTHR15607:SF12">
    <property type="entry name" value="SYNAPTONEMAL COMPLEX PROTEIN 2"/>
    <property type="match status" value="1"/>
</dbReference>
<feature type="compositionally biased region" description="Basic and acidic residues" evidence="6">
    <location>
        <begin position="1131"/>
        <end position="1141"/>
    </location>
</feature>
<protein>
    <recommendedName>
        <fullName evidence="11">Synaptonemal complex protein 2</fullName>
    </recommendedName>
</protein>
<evidence type="ECO:0000256" key="5">
    <source>
        <dbReference type="ARBA" id="ARBA00023242"/>
    </source>
</evidence>
<feature type="compositionally biased region" description="Basic and acidic residues" evidence="6">
    <location>
        <begin position="788"/>
        <end position="798"/>
    </location>
</feature>
<keyword evidence="10" id="KW-1185">Reference proteome</keyword>
<comment type="caution">
    <text evidence="9">The sequence shown here is derived from an EMBL/GenBank/DDBJ whole genome shotgun (WGS) entry which is preliminary data.</text>
</comment>
<keyword evidence="5" id="KW-0539">Nucleus</keyword>
<evidence type="ECO:0000256" key="6">
    <source>
        <dbReference type="SAM" id="MobiDB-lite"/>
    </source>
</evidence>
<feature type="region of interest" description="Disordered" evidence="6">
    <location>
        <begin position="838"/>
        <end position="889"/>
    </location>
</feature>
<feature type="region of interest" description="Disordered" evidence="6">
    <location>
        <begin position="728"/>
        <end position="750"/>
    </location>
</feature>
<dbReference type="InterPro" id="IPR040560">
    <property type="entry name" value="SYCP2_SLD"/>
</dbReference>